<feature type="compositionally biased region" description="Basic residues" evidence="7">
    <location>
        <begin position="226"/>
        <end position="241"/>
    </location>
</feature>
<gene>
    <name evidence="11" type="ORF">O3P69_006180</name>
</gene>
<comment type="similarity">
    <text evidence="1 6">Belongs to the NMT family.</text>
</comment>
<evidence type="ECO:0000256" key="6">
    <source>
        <dbReference type="RuleBase" id="RU004178"/>
    </source>
</evidence>
<dbReference type="Pfam" id="PF01233">
    <property type="entry name" value="NMT"/>
    <property type="match status" value="1"/>
</dbReference>
<feature type="chain" id="PRO_5043699077" description="Glycylpeptide N-tetradecanoyltransferase" evidence="8">
    <location>
        <begin position="26"/>
        <end position="687"/>
    </location>
</feature>
<comment type="caution">
    <text evidence="11">The sequence shown here is derived from an EMBL/GenBank/DDBJ whole genome shotgun (WGS) entry which is preliminary data.</text>
</comment>
<dbReference type="PROSITE" id="PS00976">
    <property type="entry name" value="NMT_2"/>
    <property type="match status" value="1"/>
</dbReference>
<evidence type="ECO:0000256" key="8">
    <source>
        <dbReference type="SAM" id="SignalP"/>
    </source>
</evidence>
<dbReference type="InterPro" id="IPR022676">
    <property type="entry name" value="NMT_N"/>
</dbReference>
<evidence type="ECO:0000256" key="4">
    <source>
        <dbReference type="ARBA" id="ARBA00023315"/>
    </source>
</evidence>
<evidence type="ECO:0000313" key="11">
    <source>
        <dbReference type="EMBL" id="KAK8395310.1"/>
    </source>
</evidence>
<evidence type="ECO:0000313" key="12">
    <source>
        <dbReference type="Proteomes" id="UP001487740"/>
    </source>
</evidence>
<accession>A0AAW0U938</accession>
<dbReference type="Pfam" id="PF02799">
    <property type="entry name" value="NMT_C"/>
    <property type="match status" value="1"/>
</dbReference>
<dbReference type="FunFam" id="3.40.630.170:FF:000001">
    <property type="entry name" value="Glycylpeptide N-tetradecanoyltransferase"/>
    <property type="match status" value="1"/>
</dbReference>
<dbReference type="InterPro" id="IPR000903">
    <property type="entry name" value="NMT"/>
</dbReference>
<keyword evidence="4 5" id="KW-0012">Acyltransferase</keyword>
<dbReference type="GO" id="GO:0004379">
    <property type="term" value="F:glycylpeptide N-tetradecanoyltransferase activity"/>
    <property type="evidence" value="ECO:0007669"/>
    <property type="project" value="UniProtKB-EC"/>
</dbReference>
<dbReference type="Gene3D" id="3.40.630.170">
    <property type="match status" value="1"/>
</dbReference>
<evidence type="ECO:0000256" key="3">
    <source>
        <dbReference type="ARBA" id="ARBA00022679"/>
    </source>
</evidence>
<evidence type="ECO:0000259" key="9">
    <source>
        <dbReference type="Pfam" id="PF01233"/>
    </source>
</evidence>
<dbReference type="AlphaFoldDB" id="A0AAW0U938"/>
<feature type="domain" description="Glycylpeptide N-tetradecanoyltransferase N-terminal" evidence="9">
    <location>
        <begin position="328"/>
        <end position="486"/>
    </location>
</feature>
<comment type="catalytic activity">
    <reaction evidence="5">
        <text>N-terminal glycyl-[protein] + tetradecanoyl-CoA = N-tetradecanoylglycyl-[protein] + CoA + H(+)</text>
        <dbReference type="Rhea" id="RHEA:15521"/>
        <dbReference type="Rhea" id="RHEA-COMP:12666"/>
        <dbReference type="Rhea" id="RHEA-COMP:12667"/>
        <dbReference type="ChEBI" id="CHEBI:15378"/>
        <dbReference type="ChEBI" id="CHEBI:57287"/>
        <dbReference type="ChEBI" id="CHEBI:57385"/>
        <dbReference type="ChEBI" id="CHEBI:64723"/>
        <dbReference type="ChEBI" id="CHEBI:133050"/>
        <dbReference type="EC" id="2.3.1.97"/>
    </reaction>
</comment>
<reference evidence="11 12" key="1">
    <citation type="submission" date="2023-03" db="EMBL/GenBank/DDBJ databases">
        <title>High-quality genome of Scylla paramamosain provides insights in environmental adaptation.</title>
        <authorList>
            <person name="Zhang L."/>
        </authorList>
    </citation>
    <scope>NUCLEOTIDE SEQUENCE [LARGE SCALE GENOMIC DNA]</scope>
    <source>
        <strain evidence="11">LZ_2023a</strain>
        <tissue evidence="11">Muscle</tissue>
    </source>
</reference>
<evidence type="ECO:0000259" key="10">
    <source>
        <dbReference type="Pfam" id="PF02799"/>
    </source>
</evidence>
<protein>
    <recommendedName>
        <fullName evidence="2 5">Glycylpeptide N-tetradecanoyltransferase</fullName>
        <ecNumber evidence="2 5">2.3.1.97</ecNumber>
    </recommendedName>
</protein>
<dbReference type="FunFam" id="3.40.630.30:FF:000042">
    <property type="entry name" value="Glycylpeptide N-tetradecanoyltransferase"/>
    <property type="match status" value="1"/>
</dbReference>
<dbReference type="InterPro" id="IPR022678">
    <property type="entry name" value="NMT_CS"/>
</dbReference>
<keyword evidence="8" id="KW-0732">Signal</keyword>
<dbReference type="PANTHER" id="PTHR11377">
    <property type="entry name" value="N-MYRISTOYL TRANSFERASE"/>
    <property type="match status" value="1"/>
</dbReference>
<dbReference type="EC" id="2.3.1.97" evidence="2 5"/>
<evidence type="ECO:0000256" key="1">
    <source>
        <dbReference type="ARBA" id="ARBA00009469"/>
    </source>
</evidence>
<feature type="region of interest" description="Disordered" evidence="7">
    <location>
        <begin position="209"/>
        <end position="261"/>
    </location>
</feature>
<evidence type="ECO:0000256" key="2">
    <source>
        <dbReference type="ARBA" id="ARBA00012923"/>
    </source>
</evidence>
<sequence>MGGGAGRGMVVAVVITAFGLVRVDGVNSSSGTHTCTEGGRMNWSHSVGTSLHLWLWFEMFGSGVEDDQHGYHELLFQMFWHHHYRWVELPGIDELRTVWSFNEPAGLPSSLLRLASTSKSINPAAGEQQHLYHEGIPTSLALVPCAQQQEGAASTLLRPCCSLELRSATPAALGVADLQGEGAGTGAEGGTRERALLVVTAGPHRHSSVNMAATDKQDGVGAVQGRRSKSKKKKKTNKAKKDKPDVGVAVVNGESEPSTSSIAKADMVTTDGVRAEEQVLQHSPMGIPQVEQYMRKMQLQEQKEFLFWNTQPVPKITEDIGEDVNEAIEAEKDISEIKQEPYNLPDGFFWDTLDLQNPEVLQDLYHLLNENYVEDDDNMFRFDYSQEFLSWALMPPGWKHPWHVGVRISKSNRLVGFISAVPAKIRIYNHQQEMVEINFLCVHKKLRSKRLAPVLIKEITRRVNLTGIFQAVYTAGVLLPRPMASCRYWHRSLNPRKLIEVKFSHLGKNMTMQRTLKLYRLPSDTATRGFRRLKLQDVDSCHRLLANYLKRFDLAPVFSREQFVHWFLPQDKIIDSYVVETGGKVTDFVSYYTLPSTVMHHPTYKTLKAAYSFYNVSSSTPWKVLMKDALITAKNADYDVFNALDLMENSKFLEELKFGQGDGNLQYYLYNWRCPKMSPEKVGLVLQ</sequence>
<comment type="function">
    <text evidence="5">Adds a myristoyl group to the N-terminal glycine residue of certain cellular proteins.</text>
</comment>
<proteinExistence type="inferred from homology"/>
<keyword evidence="12" id="KW-1185">Reference proteome</keyword>
<dbReference type="PANTHER" id="PTHR11377:SF5">
    <property type="entry name" value="GLYCYLPEPTIDE N-TETRADECANOYLTRANSFERASE"/>
    <property type="match status" value="1"/>
</dbReference>
<keyword evidence="3 5" id="KW-0808">Transferase</keyword>
<name>A0AAW0U938_SCYPA</name>
<dbReference type="InterPro" id="IPR016181">
    <property type="entry name" value="Acyl_CoA_acyltransferase"/>
</dbReference>
<feature type="domain" description="Glycylpeptide N-tetradecanoyltransferase C-terminal" evidence="10">
    <location>
        <begin position="500"/>
        <end position="681"/>
    </location>
</feature>
<dbReference type="InterPro" id="IPR022677">
    <property type="entry name" value="NMT_C"/>
</dbReference>
<organism evidence="11 12">
    <name type="scientific">Scylla paramamosain</name>
    <name type="common">Mud crab</name>
    <dbReference type="NCBI Taxonomy" id="85552"/>
    <lineage>
        <taxon>Eukaryota</taxon>
        <taxon>Metazoa</taxon>
        <taxon>Ecdysozoa</taxon>
        <taxon>Arthropoda</taxon>
        <taxon>Crustacea</taxon>
        <taxon>Multicrustacea</taxon>
        <taxon>Malacostraca</taxon>
        <taxon>Eumalacostraca</taxon>
        <taxon>Eucarida</taxon>
        <taxon>Decapoda</taxon>
        <taxon>Pleocyemata</taxon>
        <taxon>Brachyura</taxon>
        <taxon>Eubrachyura</taxon>
        <taxon>Portunoidea</taxon>
        <taxon>Portunidae</taxon>
        <taxon>Portuninae</taxon>
        <taxon>Scylla</taxon>
    </lineage>
</organism>
<evidence type="ECO:0000256" key="7">
    <source>
        <dbReference type="SAM" id="MobiDB-lite"/>
    </source>
</evidence>
<dbReference type="PROSITE" id="PS00975">
    <property type="entry name" value="NMT_1"/>
    <property type="match status" value="1"/>
</dbReference>
<feature type="signal peptide" evidence="8">
    <location>
        <begin position="1"/>
        <end position="25"/>
    </location>
</feature>
<dbReference type="EMBL" id="JARAKH010000018">
    <property type="protein sequence ID" value="KAK8395310.1"/>
    <property type="molecule type" value="Genomic_DNA"/>
</dbReference>
<dbReference type="SUPFAM" id="SSF55729">
    <property type="entry name" value="Acyl-CoA N-acyltransferases (Nat)"/>
    <property type="match status" value="2"/>
</dbReference>
<evidence type="ECO:0000256" key="5">
    <source>
        <dbReference type="RuleBase" id="RU000586"/>
    </source>
</evidence>
<dbReference type="Proteomes" id="UP001487740">
    <property type="component" value="Unassembled WGS sequence"/>
</dbReference>
<dbReference type="GO" id="GO:0005737">
    <property type="term" value="C:cytoplasm"/>
    <property type="evidence" value="ECO:0007669"/>
    <property type="project" value="TreeGrafter"/>
</dbReference>